<keyword evidence="1" id="KW-0472">Membrane</keyword>
<evidence type="ECO:0000313" key="3">
    <source>
        <dbReference type="Proteomes" id="UP000070620"/>
    </source>
</evidence>
<reference evidence="2 3" key="1">
    <citation type="submission" date="2016-01" db="EMBL/GenBank/DDBJ databases">
        <title>Whole genome sequence and analysis of Micromonospora rosaria DSM 803, which can produce antibacterial substance rosamicin.</title>
        <authorList>
            <person name="Yang H."/>
            <person name="He X."/>
            <person name="Zhu D."/>
        </authorList>
    </citation>
    <scope>NUCLEOTIDE SEQUENCE [LARGE SCALE GENOMIC DNA]</scope>
    <source>
        <strain evidence="2 3">DSM 803</strain>
    </source>
</reference>
<evidence type="ECO:0000256" key="1">
    <source>
        <dbReference type="SAM" id="Phobius"/>
    </source>
</evidence>
<dbReference type="EMBL" id="LRQV01000022">
    <property type="protein sequence ID" value="KXK62304.1"/>
    <property type="molecule type" value="Genomic_DNA"/>
</dbReference>
<feature type="transmembrane region" description="Helical" evidence="1">
    <location>
        <begin position="26"/>
        <end position="51"/>
    </location>
</feature>
<dbReference type="AlphaFoldDB" id="A0A136PVJ0"/>
<feature type="transmembrane region" description="Helical" evidence="1">
    <location>
        <begin position="63"/>
        <end position="81"/>
    </location>
</feature>
<name>A0A136PVJ0_9ACTN</name>
<keyword evidence="1" id="KW-0812">Transmembrane</keyword>
<proteinExistence type="predicted"/>
<feature type="transmembrane region" description="Helical" evidence="1">
    <location>
        <begin position="128"/>
        <end position="149"/>
    </location>
</feature>
<dbReference type="Proteomes" id="UP000070620">
    <property type="component" value="Unassembled WGS sequence"/>
</dbReference>
<sequence length="165" mass="17072">MWASDEVIARIGDQVQPEVGLPRRMAAAATATVVFTWLPTFLVFAATTLAAPSVTNGAGVGTTAFWAVQVAVLLALAAMVGTLWRRDTGPDPAERVPPIGRALLRVAVHTLRTGACAGLVLAVQGLSVGQIATLTVALVVVLHLLPLVVARALHARRRGAASATD</sequence>
<organism evidence="2 3">
    <name type="scientific">Micromonospora rosaria</name>
    <dbReference type="NCBI Taxonomy" id="47874"/>
    <lineage>
        <taxon>Bacteria</taxon>
        <taxon>Bacillati</taxon>
        <taxon>Actinomycetota</taxon>
        <taxon>Actinomycetes</taxon>
        <taxon>Micromonosporales</taxon>
        <taxon>Micromonosporaceae</taxon>
        <taxon>Micromonospora</taxon>
    </lineage>
</organism>
<keyword evidence="3" id="KW-1185">Reference proteome</keyword>
<gene>
    <name evidence="2" type="ORF">AWW66_09205</name>
</gene>
<feature type="transmembrane region" description="Helical" evidence="1">
    <location>
        <begin position="102"/>
        <end position="122"/>
    </location>
</feature>
<accession>A0A136PVJ0</accession>
<keyword evidence="1" id="KW-1133">Transmembrane helix</keyword>
<comment type="caution">
    <text evidence="2">The sequence shown here is derived from an EMBL/GenBank/DDBJ whole genome shotgun (WGS) entry which is preliminary data.</text>
</comment>
<evidence type="ECO:0000313" key="2">
    <source>
        <dbReference type="EMBL" id="KXK62304.1"/>
    </source>
</evidence>
<protein>
    <submittedName>
        <fullName evidence="2">Uncharacterized protein</fullName>
    </submittedName>
</protein>